<gene>
    <name evidence="3" type="ORF">FIV42_14555</name>
</gene>
<feature type="chain" id="PRO_5030106532" description="DUF1795 domain-containing protein" evidence="2">
    <location>
        <begin position="18"/>
        <end position="211"/>
    </location>
</feature>
<keyword evidence="4" id="KW-1185">Reference proteome</keyword>
<evidence type="ECO:0000256" key="1">
    <source>
        <dbReference type="SAM" id="MobiDB-lite"/>
    </source>
</evidence>
<feature type="compositionally biased region" description="Basic and acidic residues" evidence="1">
    <location>
        <begin position="23"/>
        <end position="42"/>
    </location>
</feature>
<dbReference type="OrthoDB" id="5508255at2"/>
<organism evidence="3 4">
    <name type="scientific">Persicimonas caeni</name>
    <dbReference type="NCBI Taxonomy" id="2292766"/>
    <lineage>
        <taxon>Bacteria</taxon>
        <taxon>Deltaproteobacteria</taxon>
        <taxon>Bradymonadales</taxon>
        <taxon>Bradymonadaceae</taxon>
        <taxon>Persicimonas</taxon>
    </lineage>
</organism>
<accession>A0A5B8YAL6</accession>
<proteinExistence type="predicted"/>
<name>A0A4Y6PVZ5_PERCE</name>
<keyword evidence="2" id="KW-0732">Signal</keyword>
<evidence type="ECO:0000256" key="2">
    <source>
        <dbReference type="SAM" id="SignalP"/>
    </source>
</evidence>
<reference evidence="3 4" key="1">
    <citation type="submission" date="2019-06" db="EMBL/GenBank/DDBJ databases">
        <title>Persicimonas caeni gen. nov., sp. nov., a predatory bacterium isolated from solar saltern.</title>
        <authorList>
            <person name="Wang S."/>
        </authorList>
    </citation>
    <scope>NUCLEOTIDE SEQUENCE [LARGE SCALE GENOMIC DNA]</scope>
    <source>
        <strain evidence="3 4">YN101</strain>
    </source>
</reference>
<dbReference type="Proteomes" id="UP000315995">
    <property type="component" value="Chromosome"/>
</dbReference>
<feature type="signal peptide" evidence="2">
    <location>
        <begin position="1"/>
        <end position="17"/>
    </location>
</feature>
<protein>
    <recommendedName>
        <fullName evidence="5">DUF1795 domain-containing protein</fullName>
    </recommendedName>
</protein>
<feature type="region of interest" description="Disordered" evidence="1">
    <location>
        <begin position="22"/>
        <end position="74"/>
    </location>
</feature>
<evidence type="ECO:0000313" key="3">
    <source>
        <dbReference type="EMBL" id="QDG51915.1"/>
    </source>
</evidence>
<dbReference type="PROSITE" id="PS51257">
    <property type="entry name" value="PROKAR_LIPOPROTEIN"/>
    <property type="match status" value="1"/>
</dbReference>
<dbReference type="RefSeq" id="WP_141198393.1">
    <property type="nucleotide sequence ID" value="NZ_CP041186.1"/>
</dbReference>
<evidence type="ECO:0000313" key="4">
    <source>
        <dbReference type="Proteomes" id="UP000315995"/>
    </source>
</evidence>
<dbReference type="EMBL" id="CP041186">
    <property type="protein sequence ID" value="QDG51915.1"/>
    <property type="molecule type" value="Genomic_DNA"/>
</dbReference>
<feature type="compositionally biased region" description="Acidic residues" evidence="1">
    <location>
        <begin position="43"/>
        <end position="66"/>
    </location>
</feature>
<accession>A0A4Y6PVZ5</accession>
<evidence type="ECO:0008006" key="5">
    <source>
        <dbReference type="Google" id="ProtNLM"/>
    </source>
</evidence>
<dbReference type="AlphaFoldDB" id="A0A4Y6PVZ5"/>
<sequence>MKKVLTSLLVLSLVLLAGVGCESKTDGGEEKAETETAAKADEANEGEEAEKADEGAQEEEAAEEEQAGQWVESDTYGLKFRVPEDWKVVKDDEGVSATDPEGSTTVLLAGSKSQELAKSMLNDMRADLQFKDIKVEKTGPSTINGMPVFKGTGTGVLEKEDMDQEIQFLGYTIKREGDQTATLFIFSEAEMYEAKKDIIHGVANTLVETAE</sequence>